<proteinExistence type="inferred from homology"/>
<dbReference type="PANTHER" id="PTHR43736">
    <property type="entry name" value="ADP-RIBOSE PYROPHOSPHATASE"/>
    <property type="match status" value="1"/>
</dbReference>
<dbReference type="PRINTS" id="PR00502">
    <property type="entry name" value="NUDIXFAMILY"/>
</dbReference>
<dbReference type="Pfam" id="PF00293">
    <property type="entry name" value="NUDIX"/>
    <property type="match status" value="1"/>
</dbReference>
<evidence type="ECO:0000259" key="5">
    <source>
        <dbReference type="PROSITE" id="PS51462"/>
    </source>
</evidence>
<keyword evidence="2 3" id="KW-0378">Hydrolase</keyword>
<reference evidence="6 7" key="1">
    <citation type="submission" date="2017-09" db="EMBL/GenBank/DDBJ databases">
        <authorList>
            <person name="Ehlers B."/>
            <person name="Leendertz F.H."/>
        </authorList>
    </citation>
    <scope>NUCLEOTIDE SEQUENCE [LARGE SCALE GENOMIC DNA]</scope>
    <source>
        <strain evidence="6 7">CGMCC 4.6857</strain>
    </source>
</reference>
<dbReference type="SUPFAM" id="SSF55811">
    <property type="entry name" value="Nudix"/>
    <property type="match status" value="1"/>
</dbReference>
<dbReference type="Gene3D" id="3.90.79.10">
    <property type="entry name" value="Nucleoside Triphosphate Pyrophosphohydrolase"/>
    <property type="match status" value="1"/>
</dbReference>
<evidence type="ECO:0000256" key="4">
    <source>
        <dbReference type="SAM" id="MobiDB-lite"/>
    </source>
</evidence>
<protein>
    <submittedName>
        <fullName evidence="6">NUDIX domain-containing protein</fullName>
    </submittedName>
</protein>
<evidence type="ECO:0000256" key="1">
    <source>
        <dbReference type="ARBA" id="ARBA00005582"/>
    </source>
</evidence>
<evidence type="ECO:0000256" key="3">
    <source>
        <dbReference type="RuleBase" id="RU003476"/>
    </source>
</evidence>
<dbReference type="InterPro" id="IPR000086">
    <property type="entry name" value="NUDIX_hydrolase_dom"/>
</dbReference>
<sequence length="133" mass="15184">MRWRDPHDGSYLWEPPGGGIEPGETPAETARRELLEETGLTAEVDGPGLDVQRDTTWKGRRYIGPEQWFLATFTTDEPAIRRDGLLDYEQADLDRHAWMPWSELLTTTERVEPPELLAVLRRLDPEGPWAATS</sequence>
<dbReference type="Proteomes" id="UP000219612">
    <property type="component" value="Unassembled WGS sequence"/>
</dbReference>
<evidence type="ECO:0000256" key="2">
    <source>
        <dbReference type="ARBA" id="ARBA00022801"/>
    </source>
</evidence>
<accession>A0A285EYD2</accession>
<feature type="region of interest" description="Disordered" evidence="4">
    <location>
        <begin position="1"/>
        <end position="26"/>
    </location>
</feature>
<keyword evidence="7" id="KW-1185">Reference proteome</keyword>
<evidence type="ECO:0000313" key="6">
    <source>
        <dbReference type="EMBL" id="SNY03803.1"/>
    </source>
</evidence>
<evidence type="ECO:0000313" key="7">
    <source>
        <dbReference type="Proteomes" id="UP000219612"/>
    </source>
</evidence>
<dbReference type="PANTHER" id="PTHR43736:SF1">
    <property type="entry name" value="DIHYDRONEOPTERIN TRIPHOSPHATE DIPHOSPHATASE"/>
    <property type="match status" value="1"/>
</dbReference>
<feature type="domain" description="Nudix hydrolase" evidence="5">
    <location>
        <begin position="1"/>
        <end position="124"/>
    </location>
</feature>
<dbReference type="PROSITE" id="PS51462">
    <property type="entry name" value="NUDIX"/>
    <property type="match status" value="1"/>
</dbReference>
<name>A0A285EYD2_9ACTN</name>
<comment type="similarity">
    <text evidence="1 3">Belongs to the Nudix hydrolase family.</text>
</comment>
<dbReference type="GO" id="GO:0016787">
    <property type="term" value="F:hydrolase activity"/>
    <property type="evidence" value="ECO:0007669"/>
    <property type="project" value="UniProtKB-KW"/>
</dbReference>
<dbReference type="PROSITE" id="PS00893">
    <property type="entry name" value="NUDIX_BOX"/>
    <property type="match status" value="1"/>
</dbReference>
<organism evidence="6 7">
    <name type="scientific">Paractinoplanes atraurantiacus</name>
    <dbReference type="NCBI Taxonomy" id="1036182"/>
    <lineage>
        <taxon>Bacteria</taxon>
        <taxon>Bacillati</taxon>
        <taxon>Actinomycetota</taxon>
        <taxon>Actinomycetes</taxon>
        <taxon>Micromonosporales</taxon>
        <taxon>Micromonosporaceae</taxon>
        <taxon>Paractinoplanes</taxon>
    </lineage>
</organism>
<gene>
    <name evidence="6" type="ORF">SAMN05421748_10136</name>
</gene>
<dbReference type="InterPro" id="IPR020476">
    <property type="entry name" value="Nudix_hydrolase"/>
</dbReference>
<dbReference type="EMBL" id="OBDY01000001">
    <property type="protein sequence ID" value="SNY03803.1"/>
    <property type="molecule type" value="Genomic_DNA"/>
</dbReference>
<dbReference type="AlphaFoldDB" id="A0A285EYD2"/>
<dbReference type="InterPro" id="IPR020084">
    <property type="entry name" value="NUDIX_hydrolase_CS"/>
</dbReference>
<dbReference type="InterPro" id="IPR015797">
    <property type="entry name" value="NUDIX_hydrolase-like_dom_sf"/>
</dbReference>